<dbReference type="InterPro" id="IPR027555">
    <property type="entry name" value="Mo5U34_MeTrfas-like"/>
</dbReference>
<dbReference type="RefSeq" id="WP_038454539.1">
    <property type="nucleotide sequence ID" value="NZ_CP009043.1"/>
</dbReference>
<dbReference type="Proteomes" id="UP000028486">
    <property type="component" value="Chromosome"/>
</dbReference>
<dbReference type="CDD" id="cd02440">
    <property type="entry name" value="AdoMet_MTases"/>
    <property type="match status" value="1"/>
</dbReference>
<dbReference type="AlphaFoldDB" id="A0A076F9Q4"/>
<evidence type="ECO:0000313" key="4">
    <source>
        <dbReference type="Proteomes" id="UP000028486"/>
    </source>
</evidence>
<dbReference type="eggNOG" id="COG0500">
    <property type="taxonomic scope" value="Bacteria"/>
</dbReference>
<dbReference type="HOGENOM" id="CLU_052665_1_0_7"/>
<dbReference type="SUPFAM" id="SSF53335">
    <property type="entry name" value="S-adenosyl-L-methionine-dependent methyltransferases"/>
    <property type="match status" value="1"/>
</dbReference>
<reference evidence="4" key="1">
    <citation type="journal article" date="2014" name="Genome Announc.">
        <title>Complete Genome Sequence of Campylobacter iguaniorum Strain 1485ET, Isolated from a Bearded Dragon (Pogona vitticeps).</title>
        <authorList>
            <person name="Gilbert M.J."/>
            <person name="Miller W.G."/>
            <person name="Yee E."/>
            <person name="Kik M."/>
            <person name="Wagenaar J.A."/>
            <person name="Duim B."/>
        </authorList>
    </citation>
    <scope>NUCLEOTIDE SEQUENCE [LARGE SCALE GENOMIC DNA]</scope>
    <source>
        <strain evidence="4">1485E</strain>
    </source>
</reference>
<dbReference type="EMBL" id="CP009043">
    <property type="protein sequence ID" value="AII14955.1"/>
    <property type="molecule type" value="Genomic_DNA"/>
</dbReference>
<dbReference type="STRING" id="1244531.CIG2463D_1212"/>
<keyword evidence="4" id="KW-1185">Reference proteome</keyword>
<proteinExistence type="inferred from homology"/>
<dbReference type="KEGG" id="caj:CIG1485E_1121"/>
<evidence type="ECO:0000256" key="1">
    <source>
        <dbReference type="ARBA" id="ARBA00022679"/>
    </source>
</evidence>
<name>A0A076F9Q4_9BACT</name>
<dbReference type="GO" id="GO:0002098">
    <property type="term" value="P:tRNA wobble uridine modification"/>
    <property type="evidence" value="ECO:0007669"/>
    <property type="project" value="InterPro"/>
</dbReference>
<keyword evidence="2" id="KW-0819">tRNA processing</keyword>
<dbReference type="PATRIC" id="fig|1244531.5.peg.1222"/>
<dbReference type="NCBIfam" id="NF011650">
    <property type="entry name" value="PRK15068.1"/>
    <property type="match status" value="1"/>
</dbReference>
<evidence type="ECO:0000256" key="2">
    <source>
        <dbReference type="ARBA" id="ARBA00022694"/>
    </source>
</evidence>
<dbReference type="InterPro" id="IPR029063">
    <property type="entry name" value="SAM-dependent_MTases_sf"/>
</dbReference>
<dbReference type="GO" id="GO:0032259">
    <property type="term" value="P:methylation"/>
    <property type="evidence" value="ECO:0007669"/>
    <property type="project" value="UniProtKB-KW"/>
</dbReference>
<protein>
    <submittedName>
        <fullName evidence="3">tRNA (Cmo5U34)-carboxymethyltransferase</fullName>
    </submittedName>
</protein>
<dbReference type="NCBIfam" id="TIGR00452">
    <property type="entry name" value="tRNA 5-methoxyuridine(34)/uridine 5-oxyacetic acid(34) synthase CmoB"/>
    <property type="match status" value="1"/>
</dbReference>
<gene>
    <name evidence="3" type="primary">cmoB</name>
    <name evidence="3" type="ORF">CIG1485E_1121</name>
</gene>
<keyword evidence="3" id="KW-0489">Methyltransferase</keyword>
<evidence type="ECO:0000313" key="3">
    <source>
        <dbReference type="EMBL" id="AII14955.1"/>
    </source>
</evidence>
<dbReference type="GO" id="GO:0008168">
    <property type="term" value="F:methyltransferase activity"/>
    <property type="evidence" value="ECO:0007669"/>
    <property type="project" value="UniProtKB-KW"/>
</dbReference>
<dbReference type="HAMAP" id="MF_01590">
    <property type="entry name" value="tRNA_carboxymethyltr_CmoB"/>
    <property type="match status" value="1"/>
</dbReference>
<dbReference type="Pfam" id="PF08003">
    <property type="entry name" value="Methyltransf_9"/>
    <property type="match status" value="1"/>
</dbReference>
<dbReference type="OrthoDB" id="9765084at2"/>
<dbReference type="InterPro" id="IPR010017">
    <property type="entry name" value="CmoB"/>
</dbReference>
<accession>A0A076F9Q4</accession>
<dbReference type="Gene3D" id="3.40.50.150">
    <property type="entry name" value="Vaccinia Virus protein VP39"/>
    <property type="match status" value="1"/>
</dbReference>
<dbReference type="GO" id="GO:0016765">
    <property type="term" value="F:transferase activity, transferring alkyl or aryl (other than methyl) groups"/>
    <property type="evidence" value="ECO:0007669"/>
    <property type="project" value="InterPro"/>
</dbReference>
<keyword evidence="1 3" id="KW-0808">Transferase</keyword>
<organism evidence="3 4">
    <name type="scientific">Campylobacter iguaniorum</name>
    <dbReference type="NCBI Taxonomy" id="1244531"/>
    <lineage>
        <taxon>Bacteria</taxon>
        <taxon>Pseudomonadati</taxon>
        <taxon>Campylobacterota</taxon>
        <taxon>Epsilonproteobacteria</taxon>
        <taxon>Campylobacterales</taxon>
        <taxon>Campylobacteraceae</taxon>
        <taxon>Campylobacter</taxon>
    </lineage>
</organism>
<sequence>MNLINDLNRGLFEKINALKNYKSKTIFNDALELEIEDFDESITNLAKELKPWRKGPFKLGELFIDSEWRSFIKFNLLKPHLNLDGKNVADIGCNNGYYMFKMLEFKPKSITGFDPSVLSFLQFSFINRFVKSNIKFELLGVQDLPGFGVKFDTIFCLGVLYHRSDPVKMLKELKAGLNSDGEVFLDTMFIDRDDEFVLSPKNTYSKIPNIYFVPSIKALQNWCERAKFKSFEILAIKDTDLNEQRKTQWINGESLENFLDPNDPKLTIEGYPAPKRVYVRLK</sequence>